<comment type="caution">
    <text evidence="1">The sequence shown here is derived from an EMBL/GenBank/DDBJ whole genome shotgun (WGS) entry which is preliminary data.</text>
</comment>
<evidence type="ECO:0000313" key="2">
    <source>
        <dbReference type="Proteomes" id="UP000027590"/>
    </source>
</evidence>
<reference evidence="1 2" key="1">
    <citation type="journal article" date="2014" name="Genome Biol. Evol.">
        <title>Acetic acid bacteria genomes reveal functional traits for adaptation to life in insect guts.</title>
        <authorList>
            <person name="Chouaia B."/>
            <person name="Gaiarsa S."/>
            <person name="Crotti E."/>
            <person name="Comandatore F."/>
            <person name="Degli Esposti M."/>
            <person name="Ricci I."/>
            <person name="Alma A."/>
            <person name="Favia G."/>
            <person name="Bandi C."/>
            <person name="Daffonchio D."/>
        </authorList>
    </citation>
    <scope>NUCLEOTIDE SEQUENCE [LARGE SCALE GENOMIC DNA]</scope>
    <source>
        <strain evidence="2">AM169</strain>
    </source>
</reference>
<protein>
    <submittedName>
        <fullName evidence="1">Uncharacterized protein</fullName>
    </submittedName>
</protein>
<sequence>MPAWLPDGSRESLPFQKDGTRAYKGGFVHIMTCNVKACHVL</sequence>
<name>A0A7U7J052_9PROT</name>
<evidence type="ECO:0000313" key="1">
    <source>
        <dbReference type="EMBL" id="CDG33170.1"/>
    </source>
</evidence>
<reference evidence="1 2" key="2">
    <citation type="journal article" date="2014" name="PLoS ONE">
        <title>Evolution of mitochondria reconstructed from the energy metabolism of living bacteria.</title>
        <authorList>
            <person name="Degli Esposti M."/>
            <person name="Chouaia B."/>
            <person name="Comandatore F."/>
            <person name="Crotti E."/>
            <person name="Sassera D."/>
            <person name="Lievens P.M."/>
            <person name="Daffonchio D."/>
            <person name="Bandi C."/>
        </authorList>
    </citation>
    <scope>NUCLEOTIDE SEQUENCE [LARGE SCALE GENOMIC DNA]</scope>
    <source>
        <strain evidence="2">AM169</strain>
    </source>
</reference>
<accession>A0A7U7J052</accession>
<dbReference type="AlphaFoldDB" id="A0A7U7J052"/>
<gene>
    <name evidence="1" type="ORF">SACS_0432</name>
</gene>
<organism evidence="1 2">
    <name type="scientific">Parasaccharibacter apium</name>
    <dbReference type="NCBI Taxonomy" id="1510841"/>
    <lineage>
        <taxon>Bacteria</taxon>
        <taxon>Pseudomonadati</taxon>
        <taxon>Pseudomonadota</taxon>
        <taxon>Alphaproteobacteria</taxon>
        <taxon>Acetobacterales</taxon>
        <taxon>Acetobacteraceae</taxon>
        <taxon>Parasaccharibacter</taxon>
    </lineage>
</organism>
<proteinExistence type="predicted"/>
<dbReference type="EMBL" id="CBLY010000003">
    <property type="protein sequence ID" value="CDG33170.1"/>
    <property type="molecule type" value="Genomic_DNA"/>
</dbReference>
<dbReference type="Proteomes" id="UP000027590">
    <property type="component" value="Unassembled WGS sequence"/>
</dbReference>